<keyword evidence="3" id="KW-1185">Reference proteome</keyword>
<dbReference type="AlphaFoldDB" id="A0A1V9YJ83"/>
<feature type="region of interest" description="Disordered" evidence="1">
    <location>
        <begin position="140"/>
        <end position="159"/>
    </location>
</feature>
<accession>A0A1V9YJ83</accession>
<dbReference type="Proteomes" id="UP000243579">
    <property type="component" value="Unassembled WGS sequence"/>
</dbReference>
<reference evidence="2 3" key="1">
    <citation type="journal article" date="2014" name="Genome Biol. Evol.">
        <title>The secreted proteins of Achlya hypogyna and Thraustotheca clavata identify the ancestral oomycete secretome and reveal gene acquisitions by horizontal gene transfer.</title>
        <authorList>
            <person name="Misner I."/>
            <person name="Blouin N."/>
            <person name="Leonard G."/>
            <person name="Richards T.A."/>
            <person name="Lane C.E."/>
        </authorList>
    </citation>
    <scope>NUCLEOTIDE SEQUENCE [LARGE SCALE GENOMIC DNA]</scope>
    <source>
        <strain evidence="2 3">ATCC 48635</strain>
    </source>
</reference>
<dbReference type="EMBL" id="JNBR01001594">
    <property type="protein sequence ID" value="OQR85772.1"/>
    <property type="molecule type" value="Genomic_DNA"/>
</dbReference>
<dbReference type="SUPFAM" id="SSF56219">
    <property type="entry name" value="DNase I-like"/>
    <property type="match status" value="1"/>
</dbReference>
<evidence type="ECO:0000256" key="1">
    <source>
        <dbReference type="SAM" id="MobiDB-lite"/>
    </source>
</evidence>
<organism evidence="2 3">
    <name type="scientific">Achlya hypogyna</name>
    <name type="common">Oomycete</name>
    <name type="synonym">Protoachlya hypogyna</name>
    <dbReference type="NCBI Taxonomy" id="1202772"/>
    <lineage>
        <taxon>Eukaryota</taxon>
        <taxon>Sar</taxon>
        <taxon>Stramenopiles</taxon>
        <taxon>Oomycota</taxon>
        <taxon>Saprolegniomycetes</taxon>
        <taxon>Saprolegniales</taxon>
        <taxon>Achlyaceae</taxon>
        <taxon>Achlya</taxon>
    </lineage>
</organism>
<protein>
    <submittedName>
        <fullName evidence="2">Uncharacterized protein</fullName>
    </submittedName>
</protein>
<gene>
    <name evidence="2" type="ORF">ACHHYP_11403</name>
</gene>
<dbReference type="OrthoDB" id="77756at2759"/>
<proteinExistence type="predicted"/>
<dbReference type="Gene3D" id="3.60.10.10">
    <property type="entry name" value="Endonuclease/exonuclease/phosphatase"/>
    <property type="match status" value="1"/>
</dbReference>
<evidence type="ECO:0000313" key="3">
    <source>
        <dbReference type="Proteomes" id="UP000243579"/>
    </source>
</evidence>
<sequence length="177" mass="19735">MGRDAGVEWLSRLNVVDTWRLHNPTGSAFSGPGRLNRLDYILADAELAALRCKSSSYHAHDDAGDHWYHCARPAELGKGYWKLPHELLLDDDVRATVLVEAQAFLEAAKDPGVVWSGWMKLVRKMLRDVHSKESLLLSDIMSPGSSRPPNSKLLVSRHRKHQQLADAPHAIDISTGN</sequence>
<evidence type="ECO:0000313" key="2">
    <source>
        <dbReference type="EMBL" id="OQR85772.1"/>
    </source>
</evidence>
<dbReference type="InterPro" id="IPR036691">
    <property type="entry name" value="Endo/exonu/phosph_ase_sf"/>
</dbReference>
<comment type="caution">
    <text evidence="2">The sequence shown here is derived from an EMBL/GenBank/DDBJ whole genome shotgun (WGS) entry which is preliminary data.</text>
</comment>
<name>A0A1V9YJ83_ACHHY</name>